<evidence type="ECO:0000313" key="1">
    <source>
        <dbReference type="EMBL" id="MDT0593774.1"/>
    </source>
</evidence>
<dbReference type="Proteomes" id="UP001253545">
    <property type="component" value="Unassembled WGS sequence"/>
</dbReference>
<protein>
    <submittedName>
        <fullName evidence="1">Uncharacterized protein</fullName>
    </submittedName>
</protein>
<proteinExistence type="predicted"/>
<reference evidence="1 2" key="1">
    <citation type="submission" date="2023-09" db="EMBL/GenBank/DDBJ databases">
        <authorList>
            <person name="Rey-Velasco X."/>
        </authorList>
    </citation>
    <scope>NUCLEOTIDE SEQUENCE [LARGE SCALE GENOMIC DNA]</scope>
    <source>
        <strain evidence="1 2">P117</strain>
    </source>
</reference>
<dbReference type="RefSeq" id="WP_311367274.1">
    <property type="nucleotide sequence ID" value="NZ_JAVRHX010000001.1"/>
</dbReference>
<evidence type="ECO:0000313" key="2">
    <source>
        <dbReference type="Proteomes" id="UP001253545"/>
    </source>
</evidence>
<sequence>MKRKHILVTVTLVLISALAFYFVVGSSDLETQQEDLSDLVKDVPTKDVALATKAPKESIQVNESAAELNHLQAQIDAISNSFIEMNKYPPYSLPIQNTYIFNGEQTTQANAASIPYKDQFGSEIVVSAMLDKKVYFYGDTLQAQVDVSGLNGTNEIQIFGQLVNIETQKTYNVSFVKNGNQALTSFGLSQDLAEFDNHFLKGEISLNINAKINGEVFPNALVFRYTQASATLIDVGNANPNEEHLDIPLIFDVEEPGYYFVSALLIDAKSKRALINLQGESRLTSINNELVLKAHIGALKASNSEGPYELVGFTIKRGAEENENFDVPGTSRSSTYKVSGYQFDRYIDIEYKNQLVNERANFLKRLGGN</sequence>
<name>A0ABU2ZMC2_9ALTE</name>
<dbReference type="EMBL" id="JAVRHX010000001">
    <property type="protein sequence ID" value="MDT0593774.1"/>
    <property type="molecule type" value="Genomic_DNA"/>
</dbReference>
<accession>A0ABU2ZMC2</accession>
<comment type="caution">
    <text evidence="1">The sequence shown here is derived from an EMBL/GenBank/DDBJ whole genome shotgun (WGS) entry which is preliminary data.</text>
</comment>
<keyword evidence="2" id="KW-1185">Reference proteome</keyword>
<organism evidence="1 2">
    <name type="scientific">Glaciecola petra</name>
    <dbReference type="NCBI Taxonomy" id="3075602"/>
    <lineage>
        <taxon>Bacteria</taxon>
        <taxon>Pseudomonadati</taxon>
        <taxon>Pseudomonadota</taxon>
        <taxon>Gammaproteobacteria</taxon>
        <taxon>Alteromonadales</taxon>
        <taxon>Alteromonadaceae</taxon>
        <taxon>Glaciecola</taxon>
    </lineage>
</organism>
<gene>
    <name evidence="1" type="ORF">RM552_02810</name>
</gene>